<evidence type="ECO:0000313" key="2">
    <source>
        <dbReference type="EMBL" id="BDT99988.1"/>
    </source>
</evidence>
<organism evidence="2 3">
    <name type="scientific">Nocardia sputorum</name>
    <dbReference type="NCBI Taxonomy" id="2984338"/>
    <lineage>
        <taxon>Bacteria</taxon>
        <taxon>Bacillati</taxon>
        <taxon>Actinomycetota</taxon>
        <taxon>Actinomycetes</taxon>
        <taxon>Mycobacteriales</taxon>
        <taxon>Nocardiaceae</taxon>
        <taxon>Nocardia</taxon>
    </lineage>
</organism>
<keyword evidence="3" id="KW-1185">Reference proteome</keyword>
<keyword evidence="1" id="KW-0812">Transmembrane</keyword>
<gene>
    <name evidence="2" type="ORF">IFM12276_30170</name>
</gene>
<evidence type="ECO:0000313" key="3">
    <source>
        <dbReference type="Proteomes" id="UP001317870"/>
    </source>
</evidence>
<dbReference type="EMBL" id="AP026978">
    <property type="protein sequence ID" value="BDT99988.1"/>
    <property type="molecule type" value="Genomic_DNA"/>
</dbReference>
<sequence>MTTDDSRDMPISTRSARPWYMVGAAATVFVLSVATAVLVLTGYHPGSPYQPNLVVPVQPTAAVKYRPGKVPHACAALDLSAIDQQSMRQTEPPAGAELVAGDVTDSHLECRADFAGVDATATLQMRVDYTLDPAGGHAEFDRITRAAVGAAVRTESIGDVGSGVQAFAVLRERGLNSKPHEFSTEIDVADGNLFATVTFTVRDRAGHLTSDEVKQQCEHQMKTLLAHLR</sequence>
<protein>
    <recommendedName>
        <fullName evidence="4">DUF3558 domain-containing protein</fullName>
    </recommendedName>
</protein>
<evidence type="ECO:0000256" key="1">
    <source>
        <dbReference type="SAM" id="Phobius"/>
    </source>
</evidence>
<feature type="transmembrane region" description="Helical" evidence="1">
    <location>
        <begin position="20"/>
        <end position="43"/>
    </location>
</feature>
<name>A0ABM8CY73_9NOCA</name>
<keyword evidence="1" id="KW-0472">Membrane</keyword>
<reference evidence="2 3" key="1">
    <citation type="submission" date="2022-11" db="EMBL/GenBank/DDBJ databases">
        <title>Genome Sequencing of Nocardia sp. ON39_IFM12276 and assembly.</title>
        <authorList>
            <person name="Shimojima M."/>
            <person name="Toyokawa M."/>
            <person name="Uesaka K."/>
        </authorList>
    </citation>
    <scope>NUCLEOTIDE SEQUENCE [LARGE SCALE GENOMIC DNA]</scope>
    <source>
        <strain evidence="2 3">IFM 12276</strain>
    </source>
</reference>
<dbReference type="Proteomes" id="UP001317870">
    <property type="component" value="Chromosome"/>
</dbReference>
<accession>A0ABM8CY73</accession>
<keyword evidence="1" id="KW-1133">Transmembrane helix</keyword>
<evidence type="ECO:0008006" key="4">
    <source>
        <dbReference type="Google" id="ProtNLM"/>
    </source>
</evidence>
<proteinExistence type="predicted"/>